<feature type="binding site" evidence="3">
    <location>
        <position position="11"/>
    </location>
    <ligand>
        <name>substrate</name>
    </ligand>
</feature>
<comment type="function">
    <text evidence="3">Catalyzes the stereoinversion of LL-2,6-diaminopimelate (L,L-DAP) to meso-diaminopimelate (meso-DAP), a precursor of L-lysine and an essential component of the bacterial peptidoglycan.</text>
</comment>
<comment type="subunit">
    <text evidence="3">Homodimer.</text>
</comment>
<dbReference type="PANTHER" id="PTHR31689:SF0">
    <property type="entry name" value="DIAMINOPIMELATE EPIMERASE"/>
    <property type="match status" value="1"/>
</dbReference>
<dbReference type="HAMAP" id="MF_00197">
    <property type="entry name" value="DAP_epimerase"/>
    <property type="match status" value="1"/>
</dbReference>
<reference evidence="5 6" key="1">
    <citation type="submission" date="2020-10" db="EMBL/GenBank/DDBJ databases">
        <title>Connecting structure to function with the recovery of over 1000 high-quality activated sludge metagenome-assembled genomes encoding full-length rRNA genes using long-read sequencing.</title>
        <authorList>
            <person name="Singleton C.M."/>
            <person name="Petriglieri F."/>
            <person name="Kristensen J.M."/>
            <person name="Kirkegaard R.H."/>
            <person name="Michaelsen T.Y."/>
            <person name="Andersen M.H."/>
            <person name="Karst S.M."/>
            <person name="Dueholm M.S."/>
            <person name="Nielsen P.H."/>
            <person name="Albertsen M."/>
        </authorList>
    </citation>
    <scope>NUCLEOTIDE SEQUENCE [LARGE SCALE GENOMIC DNA]</scope>
    <source>
        <strain evidence="5">Lyne_18-Q3-R50-59_MAXAC.006</strain>
    </source>
</reference>
<dbReference type="Proteomes" id="UP000727993">
    <property type="component" value="Unassembled WGS sequence"/>
</dbReference>
<dbReference type="GO" id="GO:0008837">
    <property type="term" value="F:diaminopimelate epimerase activity"/>
    <property type="evidence" value="ECO:0007669"/>
    <property type="project" value="UniProtKB-UniRule"/>
</dbReference>
<feature type="site" description="Could be important to modulate the pK values of the two catalytic cysteine residues" evidence="3">
    <location>
        <position position="204"/>
    </location>
</feature>
<evidence type="ECO:0000256" key="1">
    <source>
        <dbReference type="ARBA" id="ARBA00010219"/>
    </source>
</evidence>
<dbReference type="PANTHER" id="PTHR31689">
    <property type="entry name" value="DIAMINOPIMELATE EPIMERASE, CHLOROPLASTIC"/>
    <property type="match status" value="1"/>
</dbReference>
<comment type="similarity">
    <text evidence="1 3">Belongs to the diaminopimelate epimerase family.</text>
</comment>
<keyword evidence="3" id="KW-0963">Cytoplasm</keyword>
<dbReference type="InterPro" id="IPR001653">
    <property type="entry name" value="DAP_epimerase_DapF"/>
</dbReference>
<feature type="binding site" evidence="3">
    <location>
        <position position="63"/>
    </location>
    <ligand>
        <name>substrate</name>
    </ligand>
</feature>
<dbReference type="GO" id="GO:0009089">
    <property type="term" value="P:lysine biosynthetic process via diaminopimelate"/>
    <property type="evidence" value="ECO:0007669"/>
    <property type="project" value="UniProtKB-UniRule"/>
</dbReference>
<comment type="pathway">
    <text evidence="3">Amino-acid biosynthesis; L-lysine biosynthesis via DAP pathway; DL-2,6-diaminopimelate from LL-2,6-diaminopimelate: step 1/1.</text>
</comment>
<dbReference type="EMBL" id="JADJZA010000011">
    <property type="protein sequence ID" value="MBK9298879.1"/>
    <property type="molecule type" value="Genomic_DNA"/>
</dbReference>
<feature type="binding site" evidence="3">
    <location>
        <position position="186"/>
    </location>
    <ligand>
        <name>substrate</name>
    </ligand>
</feature>
<feature type="active site" description="Proton acceptor" evidence="3">
    <location>
        <position position="213"/>
    </location>
</feature>
<evidence type="ECO:0000313" key="6">
    <source>
        <dbReference type="Proteomes" id="UP000727993"/>
    </source>
</evidence>
<keyword evidence="2 3" id="KW-0413">Isomerase</keyword>
<dbReference type="Gene3D" id="3.10.310.10">
    <property type="entry name" value="Diaminopimelate Epimerase, Chain A, domain 1"/>
    <property type="match status" value="2"/>
</dbReference>
<name>A0A936NH48_9ACTN</name>
<keyword evidence="3" id="KW-0028">Amino-acid biosynthesis</keyword>
<dbReference type="AlphaFoldDB" id="A0A936NH48"/>
<evidence type="ECO:0000313" key="5">
    <source>
        <dbReference type="EMBL" id="MBK9298879.1"/>
    </source>
</evidence>
<feature type="binding site" evidence="3">
    <location>
        <position position="150"/>
    </location>
    <ligand>
        <name>substrate</name>
    </ligand>
</feature>
<dbReference type="EC" id="5.1.1.7" evidence="3 4"/>
<dbReference type="Pfam" id="PF01678">
    <property type="entry name" value="DAP_epimerase"/>
    <property type="match status" value="2"/>
</dbReference>
<comment type="caution">
    <text evidence="3">Lacks conserved residue(s) required for the propagation of feature annotation.</text>
</comment>
<organism evidence="5 6">
    <name type="scientific">Candidatus Neomicrothrix subdominans</name>
    <dbReference type="NCBI Taxonomy" id="2954438"/>
    <lineage>
        <taxon>Bacteria</taxon>
        <taxon>Bacillati</taxon>
        <taxon>Actinomycetota</taxon>
        <taxon>Acidimicrobiia</taxon>
        <taxon>Acidimicrobiales</taxon>
        <taxon>Microthrixaceae</taxon>
        <taxon>Candidatus Neomicrothrix</taxon>
    </lineage>
</organism>
<dbReference type="GO" id="GO:0005829">
    <property type="term" value="C:cytosol"/>
    <property type="evidence" value="ECO:0007669"/>
    <property type="project" value="TreeGrafter"/>
</dbReference>
<comment type="caution">
    <text evidence="5">The sequence shown here is derived from an EMBL/GenBank/DDBJ whole genome shotgun (WGS) entry which is preliminary data.</text>
</comment>
<feature type="site" description="Could be important to modulate the pK values of the two catalytic cysteine residues" evidence="3">
    <location>
        <position position="152"/>
    </location>
</feature>
<dbReference type="NCBIfam" id="TIGR00652">
    <property type="entry name" value="DapF"/>
    <property type="match status" value="1"/>
</dbReference>
<comment type="subcellular location">
    <subcellularLocation>
        <location evidence="3">Cytoplasm</location>
    </subcellularLocation>
</comment>
<feature type="binding site" evidence="3">
    <location>
        <begin position="73"/>
        <end position="74"/>
    </location>
    <ligand>
        <name>substrate</name>
    </ligand>
</feature>
<sequence length="267" mass="27126">MHFTKHHGLGNDFLVALEANNGPLSAGPELARSLCDRHTGIGADGLIWGAAAPDADVAFRLHNADGTEAEISGNGLRCLAQAWLRSANRSDGQVSVATPGGVRQAIATSSDDPATLTVCVEMGPVGAGPELPAVIGELGIDQAMSASVGNPHVVLLGPGSLAPNLASVDLIKVGRRVESAVPGGANVHLIEQSGEDRLVMRPWERGVGITEACGSGATVAAWVARSWGLVGDTVVVSMPGGEVTVELGSQSASLIGPATYVADVETH</sequence>
<feature type="binding site" evidence="3">
    <location>
        <begin position="204"/>
        <end position="205"/>
    </location>
    <ligand>
        <name>substrate</name>
    </ligand>
</feature>
<gene>
    <name evidence="3 5" type="primary">dapF</name>
    <name evidence="5" type="ORF">IPN02_19020</name>
</gene>
<proteinExistence type="inferred from homology"/>
<comment type="catalytic activity">
    <reaction evidence="3">
        <text>(2S,6S)-2,6-diaminopimelate = meso-2,6-diaminopimelate</text>
        <dbReference type="Rhea" id="RHEA:15393"/>
        <dbReference type="ChEBI" id="CHEBI:57609"/>
        <dbReference type="ChEBI" id="CHEBI:57791"/>
        <dbReference type="EC" id="5.1.1.7"/>
    </reaction>
</comment>
<evidence type="ECO:0000256" key="3">
    <source>
        <dbReference type="HAMAP-Rule" id="MF_00197"/>
    </source>
</evidence>
<accession>A0A936NH48</accession>
<protein>
    <recommendedName>
        <fullName evidence="3 4">Diaminopimelate epimerase</fullName>
        <shortName evidence="3">DAP epimerase</shortName>
        <ecNumber evidence="3 4">5.1.1.7</ecNumber>
    </recommendedName>
    <alternativeName>
        <fullName evidence="3">PLP-independent amino acid racemase</fullName>
    </alternativeName>
</protein>
<evidence type="ECO:0000256" key="2">
    <source>
        <dbReference type="ARBA" id="ARBA00023235"/>
    </source>
</evidence>
<keyword evidence="3" id="KW-0457">Lysine biosynthesis</keyword>
<dbReference type="SUPFAM" id="SSF54506">
    <property type="entry name" value="Diaminopimelate epimerase-like"/>
    <property type="match status" value="2"/>
</dbReference>
<feature type="binding site" evidence="3">
    <location>
        <begin position="214"/>
        <end position="215"/>
    </location>
    <ligand>
        <name>substrate</name>
    </ligand>
</feature>
<evidence type="ECO:0000256" key="4">
    <source>
        <dbReference type="NCBIfam" id="TIGR00652"/>
    </source>
</evidence>